<feature type="transmembrane region" description="Helical" evidence="6">
    <location>
        <begin position="190"/>
        <end position="207"/>
    </location>
</feature>
<evidence type="ECO:0000256" key="1">
    <source>
        <dbReference type="ARBA" id="ARBA00004651"/>
    </source>
</evidence>
<dbReference type="Proteomes" id="UP000837803">
    <property type="component" value="Unassembled WGS sequence"/>
</dbReference>
<dbReference type="Pfam" id="PF01810">
    <property type="entry name" value="LysE"/>
    <property type="match status" value="1"/>
</dbReference>
<dbReference type="PANTHER" id="PTHR30086:SF20">
    <property type="entry name" value="ARGININE EXPORTER PROTEIN ARGO-RELATED"/>
    <property type="match status" value="1"/>
</dbReference>
<dbReference type="EMBL" id="CAKLPZ010000002">
    <property type="protein sequence ID" value="CAH1001052.1"/>
    <property type="molecule type" value="Genomic_DNA"/>
</dbReference>
<sequence>MLSYVFEGIRAGLLLSLIVGPLVVLLIQLSLRRGTLASFAAATGIWTSDLLYVAASHLGLEGLERILDHRHINEIFGTVGAVLLIGVGLAMWYRKPPSLKGKKMMPSRRGLLSAWGQGFLLNMLNPFTAFFWSTFVVTQVHNRELLSAEALAIYGGIVGTIMLVDSAKVLGARKLREFLKPATMLRVQRVGAVALGLFGLGLAVRVWF</sequence>
<feature type="transmembrane region" description="Helical" evidence="6">
    <location>
        <begin position="36"/>
        <end position="55"/>
    </location>
</feature>
<organism evidence="7 8">
    <name type="scientific">Neolewinella maritima</name>
    <dbReference type="NCBI Taxonomy" id="1383882"/>
    <lineage>
        <taxon>Bacteria</taxon>
        <taxon>Pseudomonadati</taxon>
        <taxon>Bacteroidota</taxon>
        <taxon>Saprospiria</taxon>
        <taxon>Saprospirales</taxon>
        <taxon>Lewinellaceae</taxon>
        <taxon>Neolewinella</taxon>
    </lineage>
</organism>
<evidence type="ECO:0000256" key="3">
    <source>
        <dbReference type="ARBA" id="ARBA00022692"/>
    </source>
</evidence>
<dbReference type="PANTHER" id="PTHR30086">
    <property type="entry name" value="ARGININE EXPORTER PROTEIN ARGO"/>
    <property type="match status" value="1"/>
</dbReference>
<protein>
    <recommendedName>
        <fullName evidence="9">LysE family translocator</fullName>
    </recommendedName>
</protein>
<comment type="subcellular location">
    <subcellularLocation>
        <location evidence="1">Cell membrane</location>
        <topology evidence="1">Multi-pass membrane protein</topology>
    </subcellularLocation>
</comment>
<evidence type="ECO:0000256" key="5">
    <source>
        <dbReference type="ARBA" id="ARBA00023136"/>
    </source>
</evidence>
<gene>
    <name evidence="7" type="ORF">LEM8419_02017</name>
</gene>
<keyword evidence="2" id="KW-1003">Cell membrane</keyword>
<comment type="caution">
    <text evidence="7">The sequence shown here is derived from an EMBL/GenBank/DDBJ whole genome shotgun (WGS) entry which is preliminary data.</text>
</comment>
<feature type="transmembrane region" description="Helical" evidence="6">
    <location>
        <begin position="152"/>
        <end position="170"/>
    </location>
</feature>
<feature type="transmembrane region" description="Helical" evidence="6">
    <location>
        <begin position="114"/>
        <end position="132"/>
    </location>
</feature>
<evidence type="ECO:0000256" key="6">
    <source>
        <dbReference type="SAM" id="Phobius"/>
    </source>
</evidence>
<name>A0ABN8F985_9BACT</name>
<keyword evidence="8" id="KW-1185">Reference proteome</keyword>
<keyword evidence="4 6" id="KW-1133">Transmembrane helix</keyword>
<reference evidence="7" key="1">
    <citation type="submission" date="2021-12" db="EMBL/GenBank/DDBJ databases">
        <authorList>
            <person name="Rodrigo-Torres L."/>
            <person name="Arahal R. D."/>
            <person name="Lucena T."/>
        </authorList>
    </citation>
    <scope>NUCLEOTIDE SEQUENCE</scope>
    <source>
        <strain evidence="7">CECT 8419</strain>
    </source>
</reference>
<keyword evidence="5 6" id="KW-0472">Membrane</keyword>
<evidence type="ECO:0000256" key="4">
    <source>
        <dbReference type="ARBA" id="ARBA00022989"/>
    </source>
</evidence>
<dbReference type="InterPro" id="IPR001123">
    <property type="entry name" value="LeuE-type"/>
</dbReference>
<dbReference type="RefSeq" id="WP_238750970.1">
    <property type="nucleotide sequence ID" value="NZ_CAKLPZ010000002.1"/>
</dbReference>
<evidence type="ECO:0008006" key="9">
    <source>
        <dbReference type="Google" id="ProtNLM"/>
    </source>
</evidence>
<evidence type="ECO:0000313" key="7">
    <source>
        <dbReference type="EMBL" id="CAH1001052.1"/>
    </source>
</evidence>
<proteinExistence type="predicted"/>
<feature type="transmembrane region" description="Helical" evidence="6">
    <location>
        <begin position="75"/>
        <end position="93"/>
    </location>
</feature>
<evidence type="ECO:0000313" key="8">
    <source>
        <dbReference type="Proteomes" id="UP000837803"/>
    </source>
</evidence>
<keyword evidence="3 6" id="KW-0812">Transmembrane</keyword>
<evidence type="ECO:0000256" key="2">
    <source>
        <dbReference type="ARBA" id="ARBA00022475"/>
    </source>
</evidence>
<feature type="transmembrane region" description="Helical" evidence="6">
    <location>
        <begin position="12"/>
        <end position="29"/>
    </location>
</feature>
<accession>A0ABN8F985</accession>